<comment type="caution">
    <text evidence="5">The sequence shown here is derived from an EMBL/GenBank/DDBJ whole genome shotgun (WGS) entry which is preliminary data.</text>
</comment>
<evidence type="ECO:0008006" key="7">
    <source>
        <dbReference type="Google" id="ProtNLM"/>
    </source>
</evidence>
<dbReference type="PANTHER" id="PTHR34978:SF3">
    <property type="entry name" value="SLR0241 PROTEIN"/>
    <property type="match status" value="1"/>
</dbReference>
<keyword evidence="2" id="KW-0812">Transmembrane</keyword>
<gene>
    <name evidence="5" type="ORF">GCM10009433_02290</name>
</gene>
<keyword evidence="1" id="KW-0175">Coiled coil</keyword>
<dbReference type="CDD" id="cd07341">
    <property type="entry name" value="M56_BlaR1_MecR1_like"/>
    <property type="match status" value="1"/>
</dbReference>
<dbReference type="Pfam" id="PF03544">
    <property type="entry name" value="TonB_C"/>
    <property type="match status" value="1"/>
</dbReference>
<feature type="domain" description="Peptidase M56" evidence="4">
    <location>
        <begin position="87"/>
        <end position="190"/>
    </location>
</feature>
<dbReference type="PANTHER" id="PTHR34978">
    <property type="entry name" value="POSSIBLE SENSOR-TRANSDUCER PROTEIN BLAR"/>
    <property type="match status" value="1"/>
</dbReference>
<keyword evidence="2" id="KW-1133">Transmembrane helix</keyword>
<evidence type="ECO:0000313" key="5">
    <source>
        <dbReference type="EMBL" id="GAA0751838.1"/>
    </source>
</evidence>
<evidence type="ECO:0000313" key="6">
    <source>
        <dbReference type="Proteomes" id="UP001500185"/>
    </source>
</evidence>
<feature type="transmembrane region" description="Helical" evidence="2">
    <location>
        <begin position="29"/>
        <end position="47"/>
    </location>
</feature>
<accession>A0ABN1K144</accession>
<keyword evidence="6" id="KW-1185">Reference proteome</keyword>
<name>A0ABN1K144_9FLAO</name>
<evidence type="ECO:0000259" key="3">
    <source>
        <dbReference type="Pfam" id="PF03544"/>
    </source>
</evidence>
<feature type="coiled-coil region" evidence="1">
    <location>
        <begin position="220"/>
        <end position="253"/>
    </location>
</feature>
<reference evidence="5 6" key="1">
    <citation type="journal article" date="2019" name="Int. J. Syst. Evol. Microbiol.">
        <title>The Global Catalogue of Microorganisms (GCM) 10K type strain sequencing project: providing services to taxonomists for standard genome sequencing and annotation.</title>
        <authorList>
            <consortium name="The Broad Institute Genomics Platform"/>
            <consortium name="The Broad Institute Genome Sequencing Center for Infectious Disease"/>
            <person name="Wu L."/>
            <person name="Ma J."/>
        </authorList>
    </citation>
    <scope>NUCLEOTIDE SEQUENCE [LARGE SCALE GENOMIC DNA]</scope>
    <source>
        <strain evidence="5 6">JCM 16231</strain>
    </source>
</reference>
<protein>
    <recommendedName>
        <fullName evidence="7">BlaR1 peptidase M56</fullName>
    </recommendedName>
</protein>
<evidence type="ECO:0000256" key="2">
    <source>
        <dbReference type="SAM" id="Phobius"/>
    </source>
</evidence>
<dbReference type="Gene3D" id="3.30.1150.10">
    <property type="match status" value="1"/>
</dbReference>
<dbReference type="InterPro" id="IPR037682">
    <property type="entry name" value="TonB_C"/>
</dbReference>
<dbReference type="InterPro" id="IPR052173">
    <property type="entry name" value="Beta-lactam_resp_regulator"/>
</dbReference>
<proteinExistence type="predicted"/>
<keyword evidence="2" id="KW-0472">Membrane</keyword>
<organism evidence="5 6">
    <name type="scientific">Psychroflexus lacisalsi</name>
    <dbReference type="NCBI Taxonomy" id="503928"/>
    <lineage>
        <taxon>Bacteria</taxon>
        <taxon>Pseudomonadati</taxon>
        <taxon>Bacteroidota</taxon>
        <taxon>Flavobacteriia</taxon>
        <taxon>Flavobacteriales</taxon>
        <taxon>Flavobacteriaceae</taxon>
        <taxon>Psychroflexus</taxon>
    </lineage>
</organism>
<dbReference type="Pfam" id="PF05569">
    <property type="entry name" value="Peptidase_M56"/>
    <property type="match status" value="1"/>
</dbReference>
<evidence type="ECO:0000259" key="4">
    <source>
        <dbReference type="Pfam" id="PF05569"/>
    </source>
</evidence>
<evidence type="ECO:0000256" key="1">
    <source>
        <dbReference type="SAM" id="Coils"/>
    </source>
</evidence>
<dbReference type="EMBL" id="BAAAGG010000002">
    <property type="protein sequence ID" value="GAA0751838.1"/>
    <property type="molecule type" value="Genomic_DNA"/>
</dbReference>
<feature type="domain" description="TonB C-terminal" evidence="3">
    <location>
        <begin position="392"/>
        <end position="459"/>
    </location>
</feature>
<sequence length="462" mass="53625">MGKEVNLTSSASNIETQTFSWSLTTMLKLIYLLGIGFFAIKFSIGYWKLKQLTQNASFDCMIDHVKCYRLSGSENAFTYWRSVFIGDQISNEQRQKIMPHELEHAKAFHGLDLMIVELFRLIFWISPAHHWLKKELMLVHELQADQVAAKNLNKRDYAQSLLNQAFGTENLKFSHSFFNHSQLKQRLMMLQKRNSHPQNLLKYLLILPLLGLMLTYTACKEDSQEEIQELSEQAEAEKLRTQYMKELEEAVAEYGMFSEDMPNKFKITTYRKINSKEDFYRRNSIMIYIGEKMDEGDSGKTKMIMTDTEVFRKFKTQTYEEYLQERNNPKTEITEVREEETTGSVPFAVIEEVPVFPGCKGLATNEERKECMSKKISQFINENFDVNLAENLGLKGTNRVYVQFKIDKNGDVVNVQARAPHPDLQAEGERVINELPKMKPGEQKGKKVGVLYSLPITFQINE</sequence>
<dbReference type="InterPro" id="IPR008756">
    <property type="entry name" value="Peptidase_M56"/>
</dbReference>
<dbReference type="Proteomes" id="UP001500185">
    <property type="component" value="Unassembled WGS sequence"/>
</dbReference>
<dbReference type="SUPFAM" id="SSF74653">
    <property type="entry name" value="TolA/TonB C-terminal domain"/>
    <property type="match status" value="1"/>
</dbReference>